<dbReference type="GO" id="GO:0022625">
    <property type="term" value="C:cytosolic large ribosomal subunit"/>
    <property type="evidence" value="ECO:0007669"/>
    <property type="project" value="UniProtKB-UniRule"/>
</dbReference>
<dbReference type="GO" id="GO:0019843">
    <property type="term" value="F:rRNA binding"/>
    <property type="evidence" value="ECO:0007669"/>
    <property type="project" value="UniProtKB-UniRule"/>
</dbReference>
<dbReference type="AlphaFoldDB" id="A0A370GTE8"/>
<dbReference type="EMBL" id="QQAX01000004">
    <property type="protein sequence ID" value="RDI46962.1"/>
    <property type="molecule type" value="Genomic_DNA"/>
</dbReference>
<keyword evidence="3 4" id="KW-0687">Ribonucleoprotein</keyword>
<comment type="function">
    <text evidence="4 6">This protein binds to the 23S rRNA, and is important in its secondary structure. It is located near the subunit interface in the base of the L7/L12 stalk, and near the tRNA binding site of the peptidyltransferase center.</text>
</comment>
<dbReference type="PROSITE" id="PS00525">
    <property type="entry name" value="RIBOSOMAL_L6_1"/>
    <property type="match status" value="1"/>
</dbReference>
<evidence type="ECO:0000259" key="7">
    <source>
        <dbReference type="Pfam" id="PF00347"/>
    </source>
</evidence>
<dbReference type="InterPro" id="IPR000702">
    <property type="entry name" value="Ribosomal_uL6-like"/>
</dbReference>
<accession>A0A370GTE8</accession>
<evidence type="ECO:0000256" key="5">
    <source>
        <dbReference type="RuleBase" id="RU003869"/>
    </source>
</evidence>
<dbReference type="PANTHER" id="PTHR11655">
    <property type="entry name" value="60S/50S RIBOSOMAL PROTEIN L6/L9"/>
    <property type="match status" value="1"/>
</dbReference>
<comment type="similarity">
    <text evidence="1 4 5">Belongs to the universal ribosomal protein uL6 family.</text>
</comment>
<dbReference type="Pfam" id="PF00347">
    <property type="entry name" value="Ribosomal_L6"/>
    <property type="match status" value="2"/>
</dbReference>
<dbReference type="InterPro" id="IPR019906">
    <property type="entry name" value="Ribosomal_uL6_bac-type"/>
</dbReference>
<dbReference type="PANTHER" id="PTHR11655:SF14">
    <property type="entry name" value="LARGE RIBOSOMAL SUBUNIT PROTEIN UL6M"/>
    <property type="match status" value="1"/>
</dbReference>
<sequence length="190" mass="20778">MNTRTSRIGRKPVVVPSGVEVKLQDQKLSVKGPKGQLTMAIHPYVHVAIENNEIKVQPNNESKRTLTGPKTKLYRSIAGTTRANIHNVIHGVAQGFERKLVLVGVGYRAQAKGKVLSLSLGFSHPTDFAVPEGITIETPTQTEILVKGINKELVGLVAAQIRSVRGPEPYKGKGVRYANEVIELKETKKK</sequence>
<name>A0A370GTE8_9COXI</name>
<keyword evidence="4 6" id="KW-0694">RNA-binding</keyword>
<dbReference type="InterPro" id="IPR002358">
    <property type="entry name" value="Ribosomal_uL6_CS"/>
</dbReference>
<evidence type="ECO:0000256" key="3">
    <source>
        <dbReference type="ARBA" id="ARBA00023274"/>
    </source>
</evidence>
<dbReference type="PIRSF" id="PIRSF002162">
    <property type="entry name" value="Ribosomal_L6"/>
    <property type="match status" value="1"/>
</dbReference>
<dbReference type="HAMAP" id="MF_01365_B">
    <property type="entry name" value="Ribosomal_uL6_B"/>
    <property type="match status" value="1"/>
</dbReference>
<evidence type="ECO:0000313" key="8">
    <source>
        <dbReference type="EMBL" id="RDI46962.1"/>
    </source>
</evidence>
<dbReference type="InterPro" id="IPR020040">
    <property type="entry name" value="Ribosomal_uL6_a/b-dom"/>
</dbReference>
<evidence type="ECO:0000256" key="1">
    <source>
        <dbReference type="ARBA" id="ARBA00009356"/>
    </source>
</evidence>
<evidence type="ECO:0000256" key="2">
    <source>
        <dbReference type="ARBA" id="ARBA00022980"/>
    </source>
</evidence>
<keyword evidence="2 4" id="KW-0689">Ribosomal protein</keyword>
<dbReference type="PRINTS" id="PR00059">
    <property type="entry name" value="RIBOSOMALL6"/>
</dbReference>
<keyword evidence="4 6" id="KW-0699">rRNA-binding</keyword>
<comment type="subunit">
    <text evidence="4">Part of the 50S ribosomal subunit.</text>
</comment>
<dbReference type="Gene3D" id="3.90.930.12">
    <property type="entry name" value="Ribosomal protein L6, alpha-beta domain"/>
    <property type="match status" value="2"/>
</dbReference>
<keyword evidence="9" id="KW-1185">Reference proteome</keyword>
<dbReference type="FunFam" id="3.90.930.12:FF:000001">
    <property type="entry name" value="50S ribosomal protein L6"/>
    <property type="match status" value="1"/>
</dbReference>
<reference evidence="8 9" key="1">
    <citation type="submission" date="2018-07" db="EMBL/GenBank/DDBJ databases">
        <title>Genomic Encyclopedia of Type Strains, Phase IV (KMG-IV): sequencing the most valuable type-strain genomes for metagenomic binning, comparative biology and taxonomic classification.</title>
        <authorList>
            <person name="Goeker M."/>
        </authorList>
    </citation>
    <scope>NUCLEOTIDE SEQUENCE [LARGE SCALE GENOMIC DNA]</scope>
    <source>
        <strain evidence="8 9">DSM 16500</strain>
    </source>
</reference>
<evidence type="ECO:0000256" key="6">
    <source>
        <dbReference type="RuleBase" id="RU003870"/>
    </source>
</evidence>
<gene>
    <name evidence="4" type="primary">rplF</name>
    <name evidence="8" type="ORF">C8D86_10485</name>
</gene>
<dbReference type="RefSeq" id="WP_114833729.1">
    <property type="nucleotide sequence ID" value="NZ_LR699114.1"/>
</dbReference>
<dbReference type="SUPFAM" id="SSF56053">
    <property type="entry name" value="Ribosomal protein L6"/>
    <property type="match status" value="2"/>
</dbReference>
<proteinExistence type="inferred from homology"/>
<comment type="caution">
    <text evidence="8">The sequence shown here is derived from an EMBL/GenBank/DDBJ whole genome shotgun (WGS) entry which is preliminary data.</text>
</comment>
<feature type="domain" description="Large ribosomal subunit protein uL6 alpha-beta" evidence="7">
    <location>
        <begin position="15"/>
        <end position="95"/>
    </location>
</feature>
<protein>
    <recommendedName>
        <fullName evidence="4">Large ribosomal subunit protein uL6</fullName>
    </recommendedName>
</protein>
<dbReference type="GO" id="GO:0003735">
    <property type="term" value="F:structural constituent of ribosome"/>
    <property type="evidence" value="ECO:0007669"/>
    <property type="project" value="UniProtKB-UniRule"/>
</dbReference>
<feature type="domain" description="Large ribosomal subunit protein uL6 alpha-beta" evidence="7">
    <location>
        <begin position="103"/>
        <end position="177"/>
    </location>
</feature>
<dbReference type="OrthoDB" id="9805007at2"/>
<dbReference type="InterPro" id="IPR036789">
    <property type="entry name" value="Ribosomal_uL6-like_a/b-dom_sf"/>
</dbReference>
<evidence type="ECO:0000313" key="9">
    <source>
        <dbReference type="Proteomes" id="UP000254720"/>
    </source>
</evidence>
<organism evidence="8 9">
    <name type="scientific">Aquicella lusitana</name>
    <dbReference type="NCBI Taxonomy" id="254246"/>
    <lineage>
        <taxon>Bacteria</taxon>
        <taxon>Pseudomonadati</taxon>
        <taxon>Pseudomonadota</taxon>
        <taxon>Gammaproteobacteria</taxon>
        <taxon>Legionellales</taxon>
        <taxon>Coxiellaceae</taxon>
        <taxon>Aquicella</taxon>
    </lineage>
</organism>
<dbReference type="NCBIfam" id="TIGR03654">
    <property type="entry name" value="L6_bact"/>
    <property type="match status" value="1"/>
</dbReference>
<evidence type="ECO:0000256" key="4">
    <source>
        <dbReference type="HAMAP-Rule" id="MF_01365"/>
    </source>
</evidence>
<dbReference type="Proteomes" id="UP000254720">
    <property type="component" value="Unassembled WGS sequence"/>
</dbReference>
<dbReference type="GO" id="GO:0002181">
    <property type="term" value="P:cytoplasmic translation"/>
    <property type="evidence" value="ECO:0007669"/>
    <property type="project" value="TreeGrafter"/>
</dbReference>